<evidence type="ECO:0000256" key="1">
    <source>
        <dbReference type="ARBA" id="ARBA00001911"/>
    </source>
</evidence>
<dbReference type="PANTHER" id="PTHR43078:SF6">
    <property type="entry name" value="UDP-GLUCURONIC ACID DECARBOXYLASE 1"/>
    <property type="match status" value="1"/>
</dbReference>
<reference evidence="6" key="1">
    <citation type="submission" date="2020-10" db="EMBL/GenBank/DDBJ databases">
        <authorList>
            <person name="Castelo-Branco R."/>
            <person name="Eusebio N."/>
            <person name="Adriana R."/>
            <person name="Vieira A."/>
            <person name="Brugerolle De Fraissinette N."/>
            <person name="Rezende De Castro R."/>
            <person name="Schneider M.P."/>
            <person name="Vasconcelos V."/>
            <person name="Leao P.N."/>
        </authorList>
    </citation>
    <scope>NUCLEOTIDE SEQUENCE</scope>
    <source>
        <strain evidence="6">LEGE 07310</strain>
    </source>
</reference>
<name>A0A8J7DQR0_9CYAN</name>
<dbReference type="Proteomes" id="UP000636505">
    <property type="component" value="Unassembled WGS sequence"/>
</dbReference>
<dbReference type="InterPro" id="IPR036291">
    <property type="entry name" value="NAD(P)-bd_dom_sf"/>
</dbReference>
<dbReference type="InterPro" id="IPR044516">
    <property type="entry name" value="UXS-like"/>
</dbReference>
<dbReference type="EMBL" id="JADEXG010000011">
    <property type="protein sequence ID" value="MBE9076969.1"/>
    <property type="molecule type" value="Genomic_DNA"/>
</dbReference>
<evidence type="ECO:0000256" key="3">
    <source>
        <dbReference type="ARBA" id="ARBA00023027"/>
    </source>
</evidence>
<keyword evidence="7" id="KW-1185">Reference proteome</keyword>
<keyword evidence="4" id="KW-0456">Lyase</keyword>
<dbReference type="GO" id="GO:0070403">
    <property type="term" value="F:NAD+ binding"/>
    <property type="evidence" value="ECO:0007669"/>
    <property type="project" value="InterPro"/>
</dbReference>
<dbReference type="GO" id="GO:0048040">
    <property type="term" value="F:UDP-glucuronate decarboxylase activity"/>
    <property type="evidence" value="ECO:0007669"/>
    <property type="project" value="TreeGrafter"/>
</dbReference>
<evidence type="ECO:0000256" key="4">
    <source>
        <dbReference type="ARBA" id="ARBA00023239"/>
    </source>
</evidence>
<dbReference type="GO" id="GO:0042732">
    <property type="term" value="P:D-xylose metabolic process"/>
    <property type="evidence" value="ECO:0007669"/>
    <property type="project" value="InterPro"/>
</dbReference>
<keyword evidence="2" id="KW-0210">Decarboxylase</keyword>
<organism evidence="6 7">
    <name type="scientific">Vasconcelosia minhoensis LEGE 07310</name>
    <dbReference type="NCBI Taxonomy" id="915328"/>
    <lineage>
        <taxon>Bacteria</taxon>
        <taxon>Bacillati</taxon>
        <taxon>Cyanobacteriota</taxon>
        <taxon>Cyanophyceae</taxon>
        <taxon>Nodosilineales</taxon>
        <taxon>Cymatolegaceae</taxon>
        <taxon>Vasconcelosia</taxon>
        <taxon>Vasconcelosia minhoensis</taxon>
    </lineage>
</organism>
<sequence>MKTAKDVIDADLSYICQHLQSEFAQLAGKNLLITGGAGFLGYYLVQSILHWNQSAGQPIRLTVYDNYIRGIPDWLTQLKENPNLTLVKHDVTHPLPDSIGDFQYIIHAASIASPIYYRKYPIETMDANVSGLRYLLEYCRQQQSSPAPVEGFLFYSTSEIYGDPTPENIPTPETYRGNVSCTGPRACYDESKRYGETLCVNFAQQYDLPIKTARPFNNYGPGLKITDRRVLPDFARDVLAGKDIVMLSDGAPTRTFCYIADAIVGYYKVLVRGRPGEAYNIGVEQPEISVLELAQQVVEMSRSLFDYTGQVVRQASSDRDYLVDNPNRRCPVIEKARSELDYQPSISLESGLKRTLLWYQDNQQAEDK</sequence>
<dbReference type="Pfam" id="PF01370">
    <property type="entry name" value="Epimerase"/>
    <property type="match status" value="1"/>
</dbReference>
<dbReference type="Gene3D" id="3.40.50.720">
    <property type="entry name" value="NAD(P)-binding Rossmann-like Domain"/>
    <property type="match status" value="1"/>
</dbReference>
<accession>A0A8J7DQR0</accession>
<comment type="cofactor">
    <cofactor evidence="1">
        <name>NAD(+)</name>
        <dbReference type="ChEBI" id="CHEBI:57540"/>
    </cofactor>
</comment>
<dbReference type="PANTHER" id="PTHR43078">
    <property type="entry name" value="UDP-GLUCURONIC ACID DECARBOXYLASE-RELATED"/>
    <property type="match status" value="1"/>
</dbReference>
<dbReference type="GO" id="GO:0005737">
    <property type="term" value="C:cytoplasm"/>
    <property type="evidence" value="ECO:0007669"/>
    <property type="project" value="TreeGrafter"/>
</dbReference>
<dbReference type="RefSeq" id="WP_193905631.1">
    <property type="nucleotide sequence ID" value="NZ_JADEXG010000011.1"/>
</dbReference>
<dbReference type="SUPFAM" id="SSF51735">
    <property type="entry name" value="NAD(P)-binding Rossmann-fold domains"/>
    <property type="match status" value="1"/>
</dbReference>
<gene>
    <name evidence="6" type="ORF">IQ241_06605</name>
</gene>
<comment type="caution">
    <text evidence="6">The sequence shown here is derived from an EMBL/GenBank/DDBJ whole genome shotgun (WGS) entry which is preliminary data.</text>
</comment>
<protein>
    <submittedName>
        <fullName evidence="6">NAD-dependent epimerase/dehydratase family protein</fullName>
    </submittedName>
</protein>
<proteinExistence type="predicted"/>
<evidence type="ECO:0000313" key="6">
    <source>
        <dbReference type="EMBL" id="MBE9076969.1"/>
    </source>
</evidence>
<evidence type="ECO:0000256" key="2">
    <source>
        <dbReference type="ARBA" id="ARBA00022793"/>
    </source>
</evidence>
<feature type="domain" description="NAD-dependent epimerase/dehydratase" evidence="5">
    <location>
        <begin position="32"/>
        <end position="282"/>
    </location>
</feature>
<evidence type="ECO:0000259" key="5">
    <source>
        <dbReference type="Pfam" id="PF01370"/>
    </source>
</evidence>
<evidence type="ECO:0000313" key="7">
    <source>
        <dbReference type="Proteomes" id="UP000636505"/>
    </source>
</evidence>
<keyword evidence="3" id="KW-0520">NAD</keyword>
<dbReference type="InterPro" id="IPR001509">
    <property type="entry name" value="Epimerase_deHydtase"/>
</dbReference>
<dbReference type="AlphaFoldDB" id="A0A8J7DQR0"/>